<keyword evidence="2" id="KW-1185">Reference proteome</keyword>
<accession>A0ABS0RU77</accession>
<dbReference type="RefSeq" id="WP_148273032.1">
    <property type="nucleotide sequence ID" value="NZ_CP026979.1"/>
</dbReference>
<organism evidence="1 2">
    <name type="scientific">Pectobacterium parmentieri</name>
    <dbReference type="NCBI Taxonomy" id="1905730"/>
    <lineage>
        <taxon>Bacteria</taxon>
        <taxon>Pseudomonadati</taxon>
        <taxon>Pseudomonadota</taxon>
        <taxon>Gammaproteobacteria</taxon>
        <taxon>Enterobacterales</taxon>
        <taxon>Pectobacteriaceae</taxon>
        <taxon>Pectobacterium</taxon>
    </lineage>
</organism>
<dbReference type="EMBL" id="WABS01000002">
    <property type="protein sequence ID" value="MBI0553165.1"/>
    <property type="molecule type" value="Genomic_DNA"/>
</dbReference>
<dbReference type="Proteomes" id="UP001194579">
    <property type="component" value="Unassembled WGS sequence"/>
</dbReference>
<evidence type="ECO:0000313" key="1">
    <source>
        <dbReference type="EMBL" id="MBI0553165.1"/>
    </source>
</evidence>
<name>A0ABS0RU77_PECPM</name>
<evidence type="ECO:0000313" key="2">
    <source>
        <dbReference type="Proteomes" id="UP001194579"/>
    </source>
</evidence>
<reference evidence="2" key="1">
    <citation type="submission" date="2023-07" db="EMBL/GenBank/DDBJ databases">
        <title>Identification of Pectobacterium versatile causing blackleg of potato from New York State with a whole genome sequencing approach.</title>
        <authorList>
            <person name="Ma X."/>
            <person name="Swingle B."/>
        </authorList>
    </citation>
    <scope>NUCLEOTIDE SEQUENCE [LARGE SCALE GENOMIC DNA]</scope>
    <source>
        <strain evidence="2">NY1588A</strain>
    </source>
</reference>
<comment type="caution">
    <text evidence="1">The sequence shown here is derived from an EMBL/GenBank/DDBJ whole genome shotgun (WGS) entry which is preliminary data.</text>
</comment>
<sequence>MLTRLYPGLRGETNCNHIATPALANLAENADFFIFSSNGSKHQAFYIASDCRKEIIYFSVRGESNRVTALVQALE</sequence>
<proteinExistence type="predicted"/>
<protein>
    <submittedName>
        <fullName evidence="1">Uncharacterized protein</fullName>
    </submittedName>
</protein>
<gene>
    <name evidence="1" type="ORF">F6Q06_01475</name>
</gene>